<evidence type="ECO:0000256" key="4">
    <source>
        <dbReference type="ARBA" id="ARBA00022676"/>
    </source>
</evidence>
<evidence type="ECO:0008006" key="14">
    <source>
        <dbReference type="Google" id="ProtNLM"/>
    </source>
</evidence>
<dbReference type="PANTHER" id="PTHR12468:SF2">
    <property type="entry name" value="GPI MANNOSYLTRANSFERASE 2"/>
    <property type="match status" value="1"/>
</dbReference>
<organism evidence="12 13">
    <name type="scientific">Corynebacterium incognita</name>
    <dbReference type="NCBI Taxonomy" id="2754725"/>
    <lineage>
        <taxon>Bacteria</taxon>
        <taxon>Bacillati</taxon>
        <taxon>Actinomycetota</taxon>
        <taxon>Actinomycetes</taxon>
        <taxon>Mycobacteriales</taxon>
        <taxon>Corynebacteriaceae</taxon>
        <taxon>Corynebacterium</taxon>
    </lineage>
</organism>
<gene>
    <name evidence="12" type="ORF">H0194_06520</name>
</gene>
<evidence type="ECO:0000313" key="12">
    <source>
        <dbReference type="EMBL" id="QNE90556.1"/>
    </source>
</evidence>
<comment type="pathway">
    <text evidence="2">Glycolipid biosynthesis; glycosylphosphatidylinositol-anchor biosynthesis.</text>
</comment>
<dbReference type="InterPro" id="IPR007315">
    <property type="entry name" value="PIG-V/Gpi18"/>
</dbReference>
<dbReference type="GO" id="GO:0004376">
    <property type="term" value="F:GPI mannosyltransferase activity"/>
    <property type="evidence" value="ECO:0007669"/>
    <property type="project" value="InterPro"/>
</dbReference>
<keyword evidence="13" id="KW-1185">Reference proteome</keyword>
<feature type="transmembrane region" description="Helical" evidence="10">
    <location>
        <begin position="289"/>
        <end position="307"/>
    </location>
</feature>
<dbReference type="PANTHER" id="PTHR12468">
    <property type="entry name" value="GPI MANNOSYLTRANSFERASE 2"/>
    <property type="match status" value="1"/>
</dbReference>
<keyword evidence="6 10" id="KW-0812">Transmembrane</keyword>
<reference evidence="12 13" key="1">
    <citation type="submission" date="2020-07" db="EMBL/GenBank/DDBJ databases">
        <title>Complete genome and description of Corynebacterium incognita strain Marseille-Q3630 sp. nov.</title>
        <authorList>
            <person name="Boxberger M."/>
        </authorList>
    </citation>
    <scope>NUCLEOTIDE SEQUENCE [LARGE SCALE GENOMIC DNA]</scope>
    <source>
        <strain evidence="12 13">Marseille-Q3630</strain>
    </source>
</reference>
<evidence type="ECO:0000256" key="9">
    <source>
        <dbReference type="ARBA" id="ARBA00023136"/>
    </source>
</evidence>
<evidence type="ECO:0000256" key="11">
    <source>
        <dbReference type="SAM" id="SignalP"/>
    </source>
</evidence>
<keyword evidence="3" id="KW-0337">GPI-anchor biosynthesis</keyword>
<dbReference type="KEGG" id="cik:H0194_06520"/>
<feature type="transmembrane region" description="Helical" evidence="10">
    <location>
        <begin position="335"/>
        <end position="359"/>
    </location>
</feature>
<evidence type="ECO:0000256" key="3">
    <source>
        <dbReference type="ARBA" id="ARBA00022502"/>
    </source>
</evidence>
<dbReference type="GO" id="GO:0000009">
    <property type="term" value="F:alpha-1,6-mannosyltransferase activity"/>
    <property type="evidence" value="ECO:0007669"/>
    <property type="project" value="InterPro"/>
</dbReference>
<evidence type="ECO:0000256" key="8">
    <source>
        <dbReference type="ARBA" id="ARBA00022989"/>
    </source>
</evidence>
<evidence type="ECO:0000256" key="10">
    <source>
        <dbReference type="SAM" id="Phobius"/>
    </source>
</evidence>
<accession>A0A7G7CSJ0</accession>
<feature type="chain" id="PRO_5039301034" description="Mannosyltransferase (PIG-V)" evidence="11">
    <location>
        <begin position="22"/>
        <end position="363"/>
    </location>
</feature>
<proteinExistence type="predicted"/>
<protein>
    <recommendedName>
        <fullName evidence="14">Mannosyltransferase (PIG-V)</fullName>
    </recommendedName>
</protein>
<dbReference type="GO" id="GO:0016020">
    <property type="term" value="C:membrane"/>
    <property type="evidence" value="ECO:0007669"/>
    <property type="project" value="GOC"/>
</dbReference>
<feature type="transmembrane region" description="Helical" evidence="10">
    <location>
        <begin position="160"/>
        <end position="189"/>
    </location>
</feature>
<evidence type="ECO:0000256" key="1">
    <source>
        <dbReference type="ARBA" id="ARBA00004477"/>
    </source>
</evidence>
<dbReference type="EMBL" id="CP059404">
    <property type="protein sequence ID" value="QNE90556.1"/>
    <property type="molecule type" value="Genomic_DNA"/>
</dbReference>
<keyword evidence="11" id="KW-0732">Signal</keyword>
<name>A0A7G7CSJ0_9CORY</name>
<evidence type="ECO:0000256" key="6">
    <source>
        <dbReference type="ARBA" id="ARBA00022692"/>
    </source>
</evidence>
<dbReference type="UniPathway" id="UPA00196"/>
<feature type="transmembrane region" description="Helical" evidence="10">
    <location>
        <begin position="196"/>
        <end position="215"/>
    </location>
</feature>
<comment type="subcellular location">
    <subcellularLocation>
        <location evidence="1">Endoplasmic reticulum membrane</location>
        <topology evidence="1">Multi-pass membrane protein</topology>
    </subcellularLocation>
</comment>
<feature type="transmembrane region" description="Helical" evidence="10">
    <location>
        <begin position="258"/>
        <end position="277"/>
    </location>
</feature>
<evidence type="ECO:0000313" key="13">
    <source>
        <dbReference type="Proteomes" id="UP000515743"/>
    </source>
</evidence>
<evidence type="ECO:0000256" key="2">
    <source>
        <dbReference type="ARBA" id="ARBA00004687"/>
    </source>
</evidence>
<keyword evidence="7" id="KW-0256">Endoplasmic reticulum</keyword>
<evidence type="ECO:0000256" key="7">
    <source>
        <dbReference type="ARBA" id="ARBA00022824"/>
    </source>
</evidence>
<keyword evidence="5" id="KW-0808">Transferase</keyword>
<feature type="transmembrane region" description="Helical" evidence="10">
    <location>
        <begin position="313"/>
        <end position="328"/>
    </location>
</feature>
<dbReference type="AlphaFoldDB" id="A0A7G7CSJ0"/>
<sequence length="363" mass="39323">MALAVTAVGVLLRLGTLSVMATANESTLAKEMQSWDSVYYLEIARHGYTGAHVPSGDTPDHEVALAFFPGFPILIRAVSTVTGLEALTAAYVVNFLATVALAWGAIVVAQRFGAGRWAQAGAAAAVTGAPMAIVFSMPYTEALFGALVIWSLIAIMDRRWLLAGGLIVALGFVRLTAVGMILTLFVMVVLTGRKDWRAWAALVVSPWPLLGYIAWASSHLEHVGGYFGNQDEHWNSGFDFGVATAKWVWEILITGDNLGYGLSTLAILVVPVLLVATFRDFAGHRAWPVWAFSVLLAANVLLADGIMHSRPRLLLPVAMLLIPLVVRWERQLPRWGYVALVAGWLLCGAWFSGHLLAVFDWAI</sequence>
<feature type="transmembrane region" description="Helical" evidence="10">
    <location>
        <begin position="89"/>
        <end position="109"/>
    </location>
</feature>
<keyword evidence="4" id="KW-0328">Glycosyltransferase</keyword>
<keyword evidence="9 10" id="KW-0472">Membrane</keyword>
<evidence type="ECO:0000256" key="5">
    <source>
        <dbReference type="ARBA" id="ARBA00022679"/>
    </source>
</evidence>
<dbReference type="Proteomes" id="UP000515743">
    <property type="component" value="Chromosome"/>
</dbReference>
<feature type="signal peptide" evidence="11">
    <location>
        <begin position="1"/>
        <end position="21"/>
    </location>
</feature>
<keyword evidence="8 10" id="KW-1133">Transmembrane helix</keyword>
<dbReference type="GO" id="GO:0006506">
    <property type="term" value="P:GPI anchor biosynthetic process"/>
    <property type="evidence" value="ECO:0007669"/>
    <property type="project" value="UniProtKB-UniPathway"/>
</dbReference>